<keyword evidence="13" id="KW-1185">Reference proteome</keyword>
<feature type="transmembrane region" description="Helical" evidence="10">
    <location>
        <begin position="434"/>
        <end position="455"/>
    </location>
</feature>
<keyword evidence="6 10" id="KW-0472">Membrane</keyword>
<evidence type="ECO:0000313" key="12">
    <source>
        <dbReference type="EMBL" id="KXJ86320.1"/>
    </source>
</evidence>
<evidence type="ECO:0000256" key="9">
    <source>
        <dbReference type="SAM" id="MobiDB-lite"/>
    </source>
</evidence>
<evidence type="ECO:0000256" key="2">
    <source>
        <dbReference type="ARBA" id="ARBA00022448"/>
    </source>
</evidence>
<gene>
    <name evidence="12" type="ORF">Micbo1qcDRAFT_190661</name>
</gene>
<feature type="region of interest" description="Disordered" evidence="9">
    <location>
        <begin position="1"/>
        <end position="34"/>
    </location>
</feature>
<dbReference type="SUPFAM" id="SSF81324">
    <property type="entry name" value="Voltage-gated potassium channels"/>
    <property type="match status" value="2"/>
</dbReference>
<dbReference type="InParanoid" id="A0A136IN01"/>
<sequence length="799" mass="89353">MDDYDAGKPISETCEAVDSKSPGQENAKGQDDAAQVDDAALVDDGPTRYWIISAAFPMIAGTLGPVASAFSICALVEKWRFVIPPGALITDSYPIQDPDFLYAINAVQLVIALIANLFLLLNMAKRVRFSIAQPITITGWFISAICLAALTATASGPLKEVQTDGILVWSQAFYYGMFAAVLYFIVACLMSVTMWGANAGHYSKDFKLTPSQRTLMLQTIMFLVYLLLGALLFSKIEGWDYLDAVYWADITLFTVGYGDFSPSTTLGRALLMPYALIGITSLGLVVGSIRSLVLDRGKTKLDARALEKKRRQSIRRLLRKEQRGILEPIDGEALVAFPELKGKHLPRSEFERRGAEFTLMRHIQARASARRRWTAMAISTSTLVVLWLVGAKIFEICEDEWQGWSYFDAFYFCFTGLTTIGYGDLSPISKAGRAFFVVWSLLALPTMTVLISNAVDTIIKLIRDGTLRLGNLTILPGEMGFTREAKMFLHKVTFGLVSVPETDTEISLPGFFGFLPRHHQTGSEADDNDDGEDSTEERIRARRDKLQRATDELHRQEKGKLPAGQSSNGSRQQHGPEMAGQAHRSRSEYHLTLIDEIRKVTEHLREKPARMYSYGEWAWYLRLLGEDEASAETHIAPSHPKRRGTLLERLNTRRASTICCKGKLPDNSSRNAHANEYNHEEQQPQATPAHGDHENEKDPVSPSDTAHGTDTTRQQQQHGEQKPKWSWVGTKSPLLDPRDEAQWILDRLQEKLRKELQAAATAQKRERTGHGEEPLSGAGAKFSELRTEDDPIRDRIMTE</sequence>
<feature type="compositionally biased region" description="Basic and acidic residues" evidence="9">
    <location>
        <begin position="690"/>
        <end position="699"/>
    </location>
</feature>
<evidence type="ECO:0000256" key="10">
    <source>
        <dbReference type="SAM" id="Phobius"/>
    </source>
</evidence>
<feature type="transmembrane region" description="Helical" evidence="10">
    <location>
        <begin position="271"/>
        <end position="294"/>
    </location>
</feature>
<dbReference type="FunFam" id="1.10.287.70:FF:000170">
    <property type="entry name" value="Outward-rectifier potassium channel TOK1"/>
    <property type="match status" value="1"/>
</dbReference>
<dbReference type="PANTHER" id="PTHR11003:SF301">
    <property type="entry name" value="POTASSIUM CHANNEL PROTEIN"/>
    <property type="match status" value="1"/>
</dbReference>
<feature type="transmembrane region" description="Helical" evidence="10">
    <location>
        <begin position="100"/>
        <end position="119"/>
    </location>
</feature>
<evidence type="ECO:0000256" key="7">
    <source>
        <dbReference type="ARBA" id="ARBA00023303"/>
    </source>
</evidence>
<dbReference type="Pfam" id="PF07885">
    <property type="entry name" value="Ion_trans_2"/>
    <property type="match status" value="2"/>
</dbReference>
<keyword evidence="5 8" id="KW-0406">Ion transport</keyword>
<evidence type="ECO:0000313" key="13">
    <source>
        <dbReference type="Proteomes" id="UP000070501"/>
    </source>
</evidence>
<dbReference type="GO" id="GO:0005886">
    <property type="term" value="C:plasma membrane"/>
    <property type="evidence" value="ECO:0007669"/>
    <property type="project" value="TreeGrafter"/>
</dbReference>
<dbReference type="EMBL" id="KQ964269">
    <property type="protein sequence ID" value="KXJ86320.1"/>
    <property type="molecule type" value="Genomic_DNA"/>
</dbReference>
<feature type="transmembrane region" description="Helical" evidence="10">
    <location>
        <begin position="172"/>
        <end position="195"/>
    </location>
</feature>
<keyword evidence="3 8" id="KW-0812">Transmembrane</keyword>
<feature type="transmembrane region" description="Helical" evidence="10">
    <location>
        <begin position="373"/>
        <end position="391"/>
    </location>
</feature>
<feature type="domain" description="Potassium channel" evidence="11">
    <location>
        <begin position="383"/>
        <end position="458"/>
    </location>
</feature>
<feature type="compositionally biased region" description="Polar residues" evidence="9">
    <location>
        <begin position="702"/>
        <end position="718"/>
    </location>
</feature>
<keyword evidence="2 8" id="KW-0813">Transport</keyword>
<organism evidence="12 13">
    <name type="scientific">Microdochium bolleyi</name>
    <dbReference type="NCBI Taxonomy" id="196109"/>
    <lineage>
        <taxon>Eukaryota</taxon>
        <taxon>Fungi</taxon>
        <taxon>Dikarya</taxon>
        <taxon>Ascomycota</taxon>
        <taxon>Pezizomycotina</taxon>
        <taxon>Sordariomycetes</taxon>
        <taxon>Xylariomycetidae</taxon>
        <taxon>Xylariales</taxon>
        <taxon>Microdochiaceae</taxon>
        <taxon>Microdochium</taxon>
    </lineage>
</organism>
<dbReference type="GO" id="GO:0022841">
    <property type="term" value="F:potassium ion leak channel activity"/>
    <property type="evidence" value="ECO:0007669"/>
    <property type="project" value="TreeGrafter"/>
</dbReference>
<feature type="region of interest" description="Disordered" evidence="9">
    <location>
        <begin position="519"/>
        <end position="538"/>
    </location>
</feature>
<reference evidence="13" key="1">
    <citation type="submission" date="2016-02" db="EMBL/GenBank/DDBJ databases">
        <title>Draft genome sequence of Microdochium bolleyi, a fungal endophyte of beachgrass.</title>
        <authorList>
            <consortium name="DOE Joint Genome Institute"/>
            <person name="David A.S."/>
            <person name="May G."/>
            <person name="Haridas S."/>
            <person name="Lim J."/>
            <person name="Wang M."/>
            <person name="Labutti K."/>
            <person name="Lipzen A."/>
            <person name="Barry K."/>
            <person name="Grigoriev I.V."/>
        </authorList>
    </citation>
    <scope>NUCLEOTIDE SEQUENCE [LARGE SCALE GENOMIC DNA]</scope>
    <source>
        <strain evidence="13">J235TASD1</strain>
    </source>
</reference>
<dbReference type="Gene3D" id="1.10.287.70">
    <property type="match status" value="2"/>
</dbReference>
<feature type="domain" description="Potassium channel" evidence="11">
    <location>
        <begin position="220"/>
        <end position="292"/>
    </location>
</feature>
<dbReference type="Proteomes" id="UP000070501">
    <property type="component" value="Unassembled WGS sequence"/>
</dbReference>
<feature type="compositionally biased region" description="Acidic residues" evidence="9">
    <location>
        <begin position="524"/>
        <end position="535"/>
    </location>
</feature>
<feature type="compositionally biased region" description="Polar residues" evidence="9">
    <location>
        <begin position="564"/>
        <end position="573"/>
    </location>
</feature>
<feature type="transmembrane region" description="Helical" evidence="10">
    <location>
        <begin position="215"/>
        <end position="233"/>
    </location>
</feature>
<dbReference type="GO" id="GO:0015271">
    <property type="term" value="F:outward rectifier potassium channel activity"/>
    <property type="evidence" value="ECO:0007669"/>
    <property type="project" value="TreeGrafter"/>
</dbReference>
<feature type="compositionally biased region" description="Basic and acidic residues" evidence="9">
    <location>
        <begin position="543"/>
        <end position="560"/>
    </location>
</feature>
<evidence type="ECO:0000256" key="8">
    <source>
        <dbReference type="RuleBase" id="RU003857"/>
    </source>
</evidence>
<feature type="region of interest" description="Disordered" evidence="9">
    <location>
        <begin position="757"/>
        <end position="799"/>
    </location>
</feature>
<comment type="subcellular location">
    <subcellularLocation>
        <location evidence="1">Membrane</location>
        <topology evidence="1">Multi-pass membrane protein</topology>
    </subcellularLocation>
</comment>
<feature type="transmembrane region" description="Helical" evidence="10">
    <location>
        <begin position="403"/>
        <end position="422"/>
    </location>
</feature>
<feature type="transmembrane region" description="Helical" evidence="10">
    <location>
        <begin position="131"/>
        <end position="152"/>
    </location>
</feature>
<evidence type="ECO:0000256" key="3">
    <source>
        <dbReference type="ARBA" id="ARBA00022692"/>
    </source>
</evidence>
<dbReference type="OrthoDB" id="297496at2759"/>
<dbReference type="PRINTS" id="PR01333">
    <property type="entry name" value="2POREKCHANEL"/>
</dbReference>
<dbReference type="PANTHER" id="PTHR11003">
    <property type="entry name" value="POTASSIUM CHANNEL, SUBFAMILY K"/>
    <property type="match status" value="1"/>
</dbReference>
<comment type="similarity">
    <text evidence="8">Belongs to the two pore domain potassium channel (TC 1.A.1.8) family.</text>
</comment>
<evidence type="ECO:0000256" key="6">
    <source>
        <dbReference type="ARBA" id="ARBA00023136"/>
    </source>
</evidence>
<feature type="region of interest" description="Disordered" evidence="9">
    <location>
        <begin position="543"/>
        <end position="585"/>
    </location>
</feature>
<name>A0A136IN01_9PEZI</name>
<dbReference type="GO" id="GO:0030322">
    <property type="term" value="P:stabilization of membrane potential"/>
    <property type="evidence" value="ECO:0007669"/>
    <property type="project" value="TreeGrafter"/>
</dbReference>
<evidence type="ECO:0000256" key="5">
    <source>
        <dbReference type="ARBA" id="ARBA00023065"/>
    </source>
</evidence>
<evidence type="ECO:0000256" key="4">
    <source>
        <dbReference type="ARBA" id="ARBA00022989"/>
    </source>
</evidence>
<keyword evidence="4 10" id="KW-1133">Transmembrane helix</keyword>
<feature type="region of interest" description="Disordered" evidence="9">
    <location>
        <begin position="658"/>
        <end position="736"/>
    </location>
</feature>
<evidence type="ECO:0000259" key="11">
    <source>
        <dbReference type="Pfam" id="PF07885"/>
    </source>
</evidence>
<dbReference type="InterPro" id="IPR003280">
    <property type="entry name" value="2pore_dom_K_chnl"/>
</dbReference>
<protein>
    <recommendedName>
        <fullName evidence="11">Potassium channel domain-containing protein</fullName>
    </recommendedName>
</protein>
<dbReference type="FunCoup" id="A0A136IN01">
    <property type="interactions" value="12"/>
</dbReference>
<proteinExistence type="inferred from homology"/>
<accession>A0A136IN01</accession>
<evidence type="ECO:0000256" key="1">
    <source>
        <dbReference type="ARBA" id="ARBA00004141"/>
    </source>
</evidence>
<dbReference type="AlphaFoldDB" id="A0A136IN01"/>
<keyword evidence="7 8" id="KW-0407">Ion channel</keyword>
<feature type="compositionally biased region" description="Basic and acidic residues" evidence="9">
    <location>
        <begin position="783"/>
        <end position="799"/>
    </location>
</feature>
<dbReference type="InterPro" id="IPR013099">
    <property type="entry name" value="K_chnl_dom"/>
</dbReference>
<feature type="compositionally biased region" description="Basic and acidic residues" evidence="9">
    <location>
        <begin position="763"/>
        <end position="773"/>
    </location>
</feature>
<dbReference type="STRING" id="196109.A0A136IN01"/>